<dbReference type="Pfam" id="PF16653">
    <property type="entry name" value="Sacchrp_dh_C"/>
    <property type="match status" value="1"/>
</dbReference>
<dbReference type="Gene3D" id="3.30.360.10">
    <property type="entry name" value="Dihydrodipicolinate Reductase, domain 2"/>
    <property type="match status" value="1"/>
</dbReference>
<feature type="domain" description="Saccharopine dehydrogenase-like C-terminal" evidence="2">
    <location>
        <begin position="152"/>
        <end position="346"/>
    </location>
</feature>
<dbReference type="EMBL" id="CP002529">
    <property type="protein sequence ID" value="ADY01379.1"/>
    <property type="molecule type" value="Genomic_DNA"/>
</dbReference>
<protein>
    <submittedName>
        <fullName evidence="3">Saccharopine dehydrogenase</fullName>
    </submittedName>
</protein>
<evidence type="ECO:0000313" key="3">
    <source>
        <dbReference type="EMBL" id="ADY01379.1"/>
    </source>
</evidence>
<dbReference type="InterPro" id="IPR036291">
    <property type="entry name" value="NAD(P)-bd_dom_sf"/>
</dbReference>
<dbReference type="SUPFAM" id="SSF51735">
    <property type="entry name" value="NAD(P)-binding Rossmann-fold domains"/>
    <property type="match status" value="1"/>
</dbReference>
<dbReference type="HOGENOM" id="CLU_032858_3_1_2"/>
<dbReference type="InterPro" id="IPR032095">
    <property type="entry name" value="Sacchrp_dh-like_C"/>
</dbReference>
<evidence type="ECO:0000259" key="1">
    <source>
        <dbReference type="Pfam" id="PF03435"/>
    </source>
</evidence>
<accession>F0QYE6</accession>
<dbReference type="RefSeq" id="WP_013604541.1">
    <property type="nucleotide sequence ID" value="NC_015151.1"/>
</dbReference>
<dbReference type="STRING" id="985053.VMUT_1174"/>
<dbReference type="Proteomes" id="UP000007485">
    <property type="component" value="Chromosome"/>
</dbReference>
<gene>
    <name evidence="3" type="ordered locus">VMUT_1174</name>
</gene>
<sequence>MRVFVLGGSGLIGSVIVSELMRDNVDVTVIDLVKPRFNVDYVFGDLNNIDDIAGKIRNADYVINAAQYYFNINAMKACLKAGVNYMDLGGLFWMTRKQLELNNEFEREGLLALIGIGAEPGITNVVAEWIYRMHGTPISIRIRDGWISRSGKINWSVDTQLDELTMKAPVFEDGEYKYYDPASRFEYIDFIEPIGRVKTYLTIHSELATFPQSFSGVRYVDWMEGGTGFEDMIVIAKLFGDNAEVMNIKSRAYLRELLRTKGLLGYSEGENPDEWESAKVIFDYGDRRVEVEFMSGPHGQFDGTQYMTGLPAAVAALSRVNGKGVLPPERVIDPEPFINKLKEKGLVFYYRENRRL</sequence>
<dbReference type="OrthoDB" id="144472at2157"/>
<dbReference type="Pfam" id="PF03435">
    <property type="entry name" value="Sacchrp_dh_NADP"/>
    <property type="match status" value="1"/>
</dbReference>
<dbReference type="AlphaFoldDB" id="F0QYE6"/>
<dbReference type="InterPro" id="IPR005097">
    <property type="entry name" value="Sacchrp_dh_NADP-bd"/>
</dbReference>
<reference evidence="3 4" key="1">
    <citation type="journal article" date="2011" name="J. Bacteriol.">
        <title>Complete genome sequence of 'Vulcanisaeta moutnovskia' strain 768-28, a novel member of the hyperthermophilic crenarchaeal genus vulcanisaeta.</title>
        <authorList>
            <person name="Gumerov V.M."/>
            <person name="Mardanov A.V."/>
            <person name="Beletsky A.V."/>
            <person name="Prokofeva M.I."/>
            <person name="Bonch-Osmolovskaya E.A."/>
            <person name="Ravin N.V."/>
            <person name="Skryabin K.G."/>
        </authorList>
    </citation>
    <scope>NUCLEOTIDE SEQUENCE [LARGE SCALE GENOMIC DNA]</scope>
    <source>
        <strain evidence="3 4">768-28</strain>
    </source>
</reference>
<dbReference type="PANTHER" id="PTHR43796:SF2">
    <property type="entry name" value="CARBOXYNORSPERMIDINE SYNTHASE"/>
    <property type="match status" value="1"/>
</dbReference>
<organism evidence="3 4">
    <name type="scientific">Vulcanisaeta moutnovskia (strain 768-28)</name>
    <dbReference type="NCBI Taxonomy" id="985053"/>
    <lineage>
        <taxon>Archaea</taxon>
        <taxon>Thermoproteota</taxon>
        <taxon>Thermoprotei</taxon>
        <taxon>Thermoproteales</taxon>
        <taxon>Thermoproteaceae</taxon>
        <taxon>Vulcanisaeta</taxon>
    </lineage>
</organism>
<dbReference type="Gene3D" id="3.40.50.720">
    <property type="entry name" value="NAD(P)-binding Rossmann-like Domain"/>
    <property type="match status" value="2"/>
</dbReference>
<evidence type="ECO:0000259" key="2">
    <source>
        <dbReference type="Pfam" id="PF16653"/>
    </source>
</evidence>
<evidence type="ECO:0000313" key="4">
    <source>
        <dbReference type="Proteomes" id="UP000007485"/>
    </source>
</evidence>
<feature type="domain" description="Saccharopine dehydrogenase NADP binding" evidence="1">
    <location>
        <begin position="3"/>
        <end position="112"/>
    </location>
</feature>
<dbReference type="GeneID" id="10288826"/>
<dbReference type="PANTHER" id="PTHR43796">
    <property type="entry name" value="CARBOXYNORSPERMIDINE SYNTHASE"/>
    <property type="match status" value="1"/>
</dbReference>
<proteinExistence type="predicted"/>
<dbReference type="eggNOG" id="arCOG00243">
    <property type="taxonomic scope" value="Archaea"/>
</dbReference>
<dbReference type="KEGG" id="vmo:VMUT_1174"/>
<keyword evidence="4" id="KW-1185">Reference proteome</keyword>
<name>F0QYE6_VULM7</name>